<keyword evidence="1" id="KW-0812">Transmembrane</keyword>
<evidence type="ECO:0000256" key="1">
    <source>
        <dbReference type="SAM" id="Phobius"/>
    </source>
</evidence>
<sequence>MKILYFTLHIKVVKHDFMVQLQISVRLFFFFFFFFFKKKKKKKKNIYSQPI</sequence>
<evidence type="ECO:0000313" key="2">
    <source>
        <dbReference type="EMBL" id="EUT78901.1"/>
    </source>
</evidence>
<accession>W7FH99</accession>
<dbReference type="AlphaFoldDB" id="W7FH99"/>
<feature type="transmembrane region" description="Helical" evidence="1">
    <location>
        <begin position="17"/>
        <end position="36"/>
    </location>
</feature>
<organism evidence="2">
    <name type="scientific">Plasmodium falciparum Santa Lucia</name>
    <dbReference type="NCBI Taxonomy" id="478859"/>
    <lineage>
        <taxon>Eukaryota</taxon>
        <taxon>Sar</taxon>
        <taxon>Alveolata</taxon>
        <taxon>Apicomplexa</taxon>
        <taxon>Aconoidasida</taxon>
        <taxon>Haemosporida</taxon>
        <taxon>Plasmodiidae</taxon>
        <taxon>Plasmodium</taxon>
        <taxon>Plasmodium (Laverania)</taxon>
    </lineage>
</organism>
<keyword evidence="1" id="KW-1133">Transmembrane helix</keyword>
<gene>
    <name evidence="2" type="ORF">PFAG_05478</name>
</gene>
<reference evidence="2" key="1">
    <citation type="submission" date="2013-02" db="EMBL/GenBank/DDBJ databases">
        <title>The Genome Sequence of Plasmodium falciparum Santa Lucia.</title>
        <authorList>
            <consortium name="The Broad Institute Genome Sequencing Platform"/>
            <consortium name="The Broad Institute Genome Sequencing Center for Infectious Disease"/>
            <person name="Neafsey D."/>
            <person name="Cheeseman I."/>
            <person name="Volkman S."/>
            <person name="Adams J."/>
            <person name="Walker B."/>
            <person name="Young S.K."/>
            <person name="Zeng Q."/>
            <person name="Gargeya S."/>
            <person name="Fitzgerald M."/>
            <person name="Haas B."/>
            <person name="Abouelleil A."/>
            <person name="Alvarado L."/>
            <person name="Arachchi H.M."/>
            <person name="Berlin A.M."/>
            <person name="Chapman S.B."/>
            <person name="Dewar J."/>
            <person name="Goldberg J."/>
            <person name="Griggs A."/>
            <person name="Gujja S."/>
            <person name="Hansen M."/>
            <person name="Howarth C."/>
            <person name="Imamovic A."/>
            <person name="Larimer J."/>
            <person name="McCowan C."/>
            <person name="Murphy C."/>
            <person name="Neiman D."/>
            <person name="Pearson M."/>
            <person name="Priest M."/>
            <person name="Roberts A."/>
            <person name="Saif S."/>
            <person name="Shea T."/>
            <person name="Sisk P."/>
            <person name="Sykes S."/>
            <person name="Wortman J."/>
            <person name="Nusbaum C."/>
            <person name="Birren B."/>
        </authorList>
    </citation>
    <scope>NUCLEOTIDE SEQUENCE [LARGE SCALE GENOMIC DNA]</scope>
    <source>
        <strain evidence="2">Santa Lucia</strain>
    </source>
</reference>
<protein>
    <submittedName>
        <fullName evidence="2">Uncharacterized protein</fullName>
    </submittedName>
</protein>
<dbReference type="EMBL" id="KE123511">
    <property type="protein sequence ID" value="EUT78901.1"/>
    <property type="molecule type" value="Genomic_DNA"/>
</dbReference>
<name>W7FH99_PLAFA</name>
<proteinExistence type="predicted"/>
<dbReference type="Proteomes" id="UP000030666">
    <property type="component" value="Unassembled WGS sequence"/>
</dbReference>
<keyword evidence="1" id="KW-0472">Membrane</keyword>